<gene>
    <name evidence="24" type="ORF">g.24296</name>
</gene>
<feature type="binding site" evidence="17">
    <location>
        <position position="340"/>
    </location>
    <ligand>
        <name>Zn(2+)</name>
        <dbReference type="ChEBI" id="CHEBI:29105"/>
        <note>catalytic</note>
    </ligand>
</feature>
<dbReference type="GO" id="GO:0098552">
    <property type="term" value="C:side of membrane"/>
    <property type="evidence" value="ECO:0007669"/>
    <property type="project" value="UniProtKB-KW"/>
</dbReference>
<keyword evidence="12 19" id="KW-0472">Membrane</keyword>
<dbReference type="Pfam" id="PF17900">
    <property type="entry name" value="Peptidase_M1_N"/>
    <property type="match status" value="1"/>
</dbReference>
<evidence type="ECO:0000259" key="23">
    <source>
        <dbReference type="Pfam" id="PF17900"/>
    </source>
</evidence>
<evidence type="ECO:0000256" key="18">
    <source>
        <dbReference type="PIRSR" id="PIRSR634016-4"/>
    </source>
</evidence>
<dbReference type="AlphaFoldDB" id="A0A1B6C237"/>
<dbReference type="EC" id="3.4.11.-" evidence="19"/>
<evidence type="ECO:0000256" key="15">
    <source>
        <dbReference type="PIRSR" id="PIRSR634016-1"/>
    </source>
</evidence>
<dbReference type="GO" id="GO:0005737">
    <property type="term" value="C:cytoplasm"/>
    <property type="evidence" value="ECO:0007669"/>
    <property type="project" value="TreeGrafter"/>
</dbReference>
<reference evidence="24" key="1">
    <citation type="submission" date="2015-12" db="EMBL/GenBank/DDBJ databases">
        <title>De novo transcriptome assembly of four potential Pierce s Disease insect vectors from Arizona vineyards.</title>
        <authorList>
            <person name="Tassone E.E."/>
        </authorList>
    </citation>
    <scope>NUCLEOTIDE SEQUENCE</scope>
</reference>
<evidence type="ECO:0000256" key="13">
    <source>
        <dbReference type="ARBA" id="ARBA00023180"/>
    </source>
</evidence>
<keyword evidence="5" id="KW-0336">GPI-anchor</keyword>
<dbReference type="SUPFAM" id="SSF63737">
    <property type="entry name" value="Leukotriene A4 hydrolase N-terminal domain"/>
    <property type="match status" value="1"/>
</dbReference>
<dbReference type="InterPro" id="IPR027268">
    <property type="entry name" value="Peptidase_M4/M1_CTD_sf"/>
</dbReference>
<keyword evidence="6 19" id="KW-0645">Protease</keyword>
<dbReference type="GO" id="GO:0043171">
    <property type="term" value="P:peptide catabolic process"/>
    <property type="evidence" value="ECO:0007669"/>
    <property type="project" value="TreeGrafter"/>
</dbReference>
<protein>
    <recommendedName>
        <fullName evidence="19">Aminopeptidase</fullName>
        <ecNumber evidence="19">3.4.11.-</ecNumber>
    </recommendedName>
</protein>
<evidence type="ECO:0000256" key="17">
    <source>
        <dbReference type="PIRSR" id="PIRSR634016-3"/>
    </source>
</evidence>
<feature type="signal peptide" evidence="20">
    <location>
        <begin position="1"/>
        <end position="18"/>
    </location>
</feature>
<evidence type="ECO:0000256" key="6">
    <source>
        <dbReference type="ARBA" id="ARBA00022670"/>
    </source>
</evidence>
<evidence type="ECO:0000256" key="20">
    <source>
        <dbReference type="SAM" id="SignalP"/>
    </source>
</evidence>
<keyword evidence="8 20" id="KW-0732">Signal</keyword>
<feature type="active site" description="Proton acceptor" evidence="15">
    <location>
        <position position="337"/>
    </location>
</feature>
<dbReference type="Gene3D" id="2.60.40.1910">
    <property type="match status" value="1"/>
</dbReference>
<evidence type="ECO:0000256" key="9">
    <source>
        <dbReference type="ARBA" id="ARBA00022801"/>
    </source>
</evidence>
<evidence type="ECO:0000259" key="22">
    <source>
        <dbReference type="Pfam" id="PF11838"/>
    </source>
</evidence>
<evidence type="ECO:0000256" key="10">
    <source>
        <dbReference type="ARBA" id="ARBA00022833"/>
    </source>
</evidence>
<feature type="binding site" evidence="16">
    <location>
        <position position="836"/>
    </location>
    <ligand>
        <name>substrate</name>
    </ligand>
</feature>
<evidence type="ECO:0000256" key="14">
    <source>
        <dbReference type="ARBA" id="ARBA00023288"/>
    </source>
</evidence>
<comment type="similarity">
    <text evidence="2 19">Belongs to the peptidase M1 family.</text>
</comment>
<dbReference type="InterPro" id="IPR024571">
    <property type="entry name" value="ERAP1-like_C_dom"/>
</dbReference>
<dbReference type="Gene3D" id="2.60.40.1730">
    <property type="entry name" value="tricorn interacting facor f3 domain"/>
    <property type="match status" value="1"/>
</dbReference>
<feature type="site" description="Transition state stabilizer" evidence="18">
    <location>
        <position position="419"/>
    </location>
</feature>
<dbReference type="Gene3D" id="1.25.50.20">
    <property type="match status" value="1"/>
</dbReference>
<keyword evidence="9 19" id="KW-0378">Hydrolase</keyword>
<dbReference type="Pfam" id="PF01433">
    <property type="entry name" value="Peptidase_M1"/>
    <property type="match status" value="1"/>
</dbReference>
<feature type="domain" description="Peptidase M1 membrane alanine aminopeptidase" evidence="21">
    <location>
        <begin position="264"/>
        <end position="451"/>
    </location>
</feature>
<feature type="binding site" evidence="16">
    <location>
        <begin position="300"/>
        <end position="304"/>
    </location>
    <ligand>
        <name>substrate</name>
    </ligand>
</feature>
<evidence type="ECO:0000256" key="3">
    <source>
        <dbReference type="ARBA" id="ARBA00022438"/>
    </source>
</evidence>
<dbReference type="InterPro" id="IPR042097">
    <property type="entry name" value="Aminopeptidase_N-like_N_sf"/>
</dbReference>
<dbReference type="EMBL" id="GEDC01029722">
    <property type="protein sequence ID" value="JAS07576.1"/>
    <property type="molecule type" value="Transcribed_RNA"/>
</dbReference>
<keyword evidence="14" id="KW-0449">Lipoprotein</keyword>
<organism evidence="24">
    <name type="scientific">Clastoptera arizonana</name>
    <name type="common">Arizona spittle bug</name>
    <dbReference type="NCBI Taxonomy" id="38151"/>
    <lineage>
        <taxon>Eukaryota</taxon>
        <taxon>Metazoa</taxon>
        <taxon>Ecdysozoa</taxon>
        <taxon>Arthropoda</taxon>
        <taxon>Hexapoda</taxon>
        <taxon>Insecta</taxon>
        <taxon>Pterygota</taxon>
        <taxon>Neoptera</taxon>
        <taxon>Paraneoptera</taxon>
        <taxon>Hemiptera</taxon>
        <taxon>Auchenorrhyncha</taxon>
        <taxon>Cercopoidea</taxon>
        <taxon>Clastopteridae</taxon>
        <taxon>Clastoptera</taxon>
    </lineage>
</organism>
<evidence type="ECO:0000256" key="5">
    <source>
        <dbReference type="ARBA" id="ARBA00022622"/>
    </source>
</evidence>
<dbReference type="PRINTS" id="PR00756">
    <property type="entry name" value="ALADIPTASE"/>
</dbReference>
<dbReference type="InterPro" id="IPR045357">
    <property type="entry name" value="Aminopeptidase_N-like_N"/>
</dbReference>
<evidence type="ECO:0000259" key="21">
    <source>
        <dbReference type="Pfam" id="PF01433"/>
    </source>
</evidence>
<keyword evidence="10 17" id="KW-0862">Zinc</keyword>
<evidence type="ECO:0000256" key="8">
    <source>
        <dbReference type="ARBA" id="ARBA00022729"/>
    </source>
</evidence>
<dbReference type="GO" id="GO:0006508">
    <property type="term" value="P:proteolysis"/>
    <property type="evidence" value="ECO:0007669"/>
    <property type="project" value="UniProtKB-KW"/>
</dbReference>
<dbReference type="FunFam" id="2.60.40.1910:FF:000008">
    <property type="entry name" value="Aminopeptidase"/>
    <property type="match status" value="1"/>
</dbReference>
<keyword evidence="19" id="KW-0812">Transmembrane</keyword>
<sequence length="932" mass="105798">MFNTCYFVLATCIVFTKALLHETDNTTALYRINHIYPTNYHLHFIPYYNNFTFYGFTQISFTVTENLTELILNAVDLTTGLSNVTLTTNNTINVNGVVTLINTTLKSVRADELYQRLVIEPYHNLPAADYNITVRYYGVLRDSRDLNGLYYGTHYINDKLTYYATTQFEAMSARKAFPCFDEPVFHAPTVVHIARLPEETTISNMPPLLISNPDHYGERVWDVFNTSPSMVSYLVAFFVGQFANITSGKYTVYARPHAINQGEYALGLMAPVIEALENFTGVNYSLPKLDLVALPDFSAGAMENWGMTSFRESYALVGDGVTSEYYLDYVLQLIAHEFAHQWFGDLVTTEWWGNIWLNEGFATYFQHTISALIKPSWRFEEAFSVRAVQVGLEADVSDTHPMTHSAFSVNDTKFDDISYRKAGAVIKMVERTVTLDVFKKALNSYLNNTSSAARGVATPELLYGAFENVVKTSSRSDFKNDFNFTTFIESWTLTSGYPLVTVQVENGVARVSQQIFTNDATNTTQGSWYIPLTYTTEAEKDFTTLTPKIWLRPKSQVEVSVPNDGSWVIFNILQSGFYRVNYDANNWNVLIKHLKQDLTQIPPVNRGQLIDDGFHLATNGYINYTTLFSLTEYLRNEVDYVPWQVAMKNFKKLIFYFQGTDLGETLKVYVRGLYSTYYHSVAQNYTKDHVTKLGKIDALQFACDLGYKDCETFTLNMYKMWYSSAVGFPPEIKTAALCSGIRDDPSAVPYVFQKYTESNVFSDKVEFLKALACTTDVFMLNDLLTRALLDKDRNTIRAQHVSDFFNKVIERSMNIDTVISFFKSHYGEIADALGERKAKQLASSLANKVIKDYQVEKLLSVVQDESFPQNLRDGFNSTIPAAMKRLQWIKNSVDLLIAAVTQYQDLVTSGSSSLAGSLFSVFVLLLILYNLI</sequence>
<keyword evidence="11 19" id="KW-0482">Metalloprotease</keyword>
<feature type="domain" description="ERAP1-like C-terminal" evidence="22">
    <location>
        <begin position="567"/>
        <end position="865"/>
    </location>
</feature>
<feature type="transmembrane region" description="Helical" evidence="19">
    <location>
        <begin position="914"/>
        <end position="931"/>
    </location>
</feature>
<dbReference type="Gene3D" id="1.10.390.10">
    <property type="entry name" value="Neutral Protease Domain 2"/>
    <property type="match status" value="1"/>
</dbReference>
<dbReference type="InterPro" id="IPR014782">
    <property type="entry name" value="Peptidase_M1_dom"/>
</dbReference>
<dbReference type="Pfam" id="PF11838">
    <property type="entry name" value="ERAP1_C"/>
    <property type="match status" value="1"/>
</dbReference>
<dbReference type="GO" id="GO:0008270">
    <property type="term" value="F:zinc ion binding"/>
    <property type="evidence" value="ECO:0007669"/>
    <property type="project" value="UniProtKB-UniRule"/>
</dbReference>
<feature type="domain" description="Aminopeptidase N-like N-terminal" evidence="23">
    <location>
        <begin position="37"/>
        <end position="234"/>
    </location>
</feature>
<evidence type="ECO:0000256" key="1">
    <source>
        <dbReference type="ARBA" id="ARBA00004609"/>
    </source>
</evidence>
<keyword evidence="19" id="KW-1133">Transmembrane helix</keyword>
<evidence type="ECO:0000313" key="24">
    <source>
        <dbReference type="EMBL" id="JAS07576.1"/>
    </source>
</evidence>
<keyword evidence="4" id="KW-1003">Cell membrane</keyword>
<dbReference type="InterPro" id="IPR050344">
    <property type="entry name" value="Peptidase_M1_aminopeptidases"/>
</dbReference>
<keyword evidence="13" id="KW-0325">Glycoprotein</keyword>
<feature type="binding site" evidence="16">
    <location>
        <position position="169"/>
    </location>
    <ligand>
        <name>substrate</name>
    </ligand>
</feature>
<feature type="binding site" evidence="17">
    <location>
        <position position="359"/>
    </location>
    <ligand>
        <name>Zn(2+)</name>
        <dbReference type="ChEBI" id="CHEBI:29105"/>
        <note>catalytic</note>
    </ligand>
</feature>
<feature type="binding site" evidence="17">
    <location>
        <position position="336"/>
    </location>
    <ligand>
        <name>Zn(2+)</name>
        <dbReference type="ChEBI" id="CHEBI:29105"/>
        <note>catalytic</note>
    </ligand>
</feature>
<evidence type="ECO:0000256" key="16">
    <source>
        <dbReference type="PIRSR" id="PIRSR634016-2"/>
    </source>
</evidence>
<evidence type="ECO:0000256" key="11">
    <source>
        <dbReference type="ARBA" id="ARBA00023049"/>
    </source>
</evidence>
<evidence type="ECO:0000256" key="12">
    <source>
        <dbReference type="ARBA" id="ARBA00023136"/>
    </source>
</evidence>
<dbReference type="GO" id="GO:0005886">
    <property type="term" value="C:plasma membrane"/>
    <property type="evidence" value="ECO:0007669"/>
    <property type="project" value="UniProtKB-SubCell"/>
</dbReference>
<accession>A0A1B6C237</accession>
<dbReference type="PANTHER" id="PTHR11533">
    <property type="entry name" value="PROTEASE M1 ZINC METALLOPROTEASE"/>
    <property type="match status" value="1"/>
</dbReference>
<evidence type="ECO:0000256" key="4">
    <source>
        <dbReference type="ARBA" id="ARBA00022475"/>
    </source>
</evidence>
<feature type="chain" id="PRO_5008580040" description="Aminopeptidase" evidence="20">
    <location>
        <begin position="19"/>
        <end position="932"/>
    </location>
</feature>
<evidence type="ECO:0000256" key="2">
    <source>
        <dbReference type="ARBA" id="ARBA00010136"/>
    </source>
</evidence>
<proteinExistence type="inferred from homology"/>
<dbReference type="GO" id="GO:0005615">
    <property type="term" value="C:extracellular space"/>
    <property type="evidence" value="ECO:0007669"/>
    <property type="project" value="TreeGrafter"/>
</dbReference>
<keyword evidence="7 17" id="KW-0479">Metal-binding</keyword>
<dbReference type="SUPFAM" id="SSF55486">
    <property type="entry name" value="Metalloproteases ('zincins'), catalytic domain"/>
    <property type="match status" value="1"/>
</dbReference>
<dbReference type="FunFam" id="1.10.390.10:FF:000013">
    <property type="entry name" value="Aminopeptidase N"/>
    <property type="match status" value="1"/>
</dbReference>
<comment type="cofactor">
    <cofactor evidence="17 19">
        <name>Zn(2+)</name>
        <dbReference type="ChEBI" id="CHEBI:29105"/>
    </cofactor>
    <text evidence="17 19">Binds 1 zinc ion per subunit.</text>
</comment>
<keyword evidence="3 19" id="KW-0031">Aminopeptidase</keyword>
<name>A0A1B6C237_9HEMI</name>
<dbReference type="PANTHER" id="PTHR11533:SF301">
    <property type="entry name" value="AMINOPEPTIDASE"/>
    <property type="match status" value="1"/>
</dbReference>
<dbReference type="CDD" id="cd09601">
    <property type="entry name" value="M1_APN-Q_like"/>
    <property type="match status" value="1"/>
</dbReference>
<evidence type="ECO:0000256" key="19">
    <source>
        <dbReference type="RuleBase" id="RU364040"/>
    </source>
</evidence>
<dbReference type="GO" id="GO:0070006">
    <property type="term" value="F:metalloaminopeptidase activity"/>
    <property type="evidence" value="ECO:0007669"/>
    <property type="project" value="TreeGrafter"/>
</dbReference>
<dbReference type="GO" id="GO:0042277">
    <property type="term" value="F:peptide binding"/>
    <property type="evidence" value="ECO:0007669"/>
    <property type="project" value="TreeGrafter"/>
</dbReference>
<comment type="subcellular location">
    <subcellularLocation>
        <location evidence="1">Cell membrane</location>
        <topology evidence="1">Lipid-anchor</topology>
        <topology evidence="1">GPI-anchor</topology>
    </subcellularLocation>
</comment>
<dbReference type="InterPro" id="IPR034016">
    <property type="entry name" value="M1_APN-typ"/>
</dbReference>
<dbReference type="InterPro" id="IPR001930">
    <property type="entry name" value="Peptidase_M1"/>
</dbReference>
<evidence type="ECO:0000256" key="7">
    <source>
        <dbReference type="ARBA" id="ARBA00022723"/>
    </source>
</evidence>